<organism evidence="3 4">
    <name type="scientific">Apilactobacillus ozensis DSM 23829 = JCM 17196</name>
    <dbReference type="NCBI Taxonomy" id="1423781"/>
    <lineage>
        <taxon>Bacteria</taxon>
        <taxon>Bacillati</taxon>
        <taxon>Bacillota</taxon>
        <taxon>Bacilli</taxon>
        <taxon>Lactobacillales</taxon>
        <taxon>Lactobacillaceae</taxon>
        <taxon>Apilactobacillus</taxon>
    </lineage>
</organism>
<dbReference type="OrthoDB" id="2365850at2"/>
<name>A0A0R2ARJ1_9LACO</name>
<protein>
    <recommendedName>
        <fullName evidence="5">Phage minor structural protein GP20</fullName>
    </recommendedName>
</protein>
<dbReference type="Pfam" id="PF06810">
    <property type="entry name" value="Phage_scaffold"/>
    <property type="match status" value="1"/>
</dbReference>
<feature type="region of interest" description="Disordered" evidence="2">
    <location>
        <begin position="149"/>
        <end position="188"/>
    </location>
</feature>
<dbReference type="RefSeq" id="WP_054657791.1">
    <property type="nucleotide sequence ID" value="NZ_AYYQ01000006.1"/>
</dbReference>
<evidence type="ECO:0000313" key="3">
    <source>
        <dbReference type="EMBL" id="KRM69231.1"/>
    </source>
</evidence>
<reference evidence="3 4" key="1">
    <citation type="journal article" date="2015" name="Genome Announc.">
        <title>Expanding the biotechnology potential of lactobacilli through comparative genomics of 213 strains and associated genera.</title>
        <authorList>
            <person name="Sun Z."/>
            <person name="Harris H.M."/>
            <person name="McCann A."/>
            <person name="Guo C."/>
            <person name="Argimon S."/>
            <person name="Zhang W."/>
            <person name="Yang X."/>
            <person name="Jeffery I.B."/>
            <person name="Cooney J.C."/>
            <person name="Kagawa T.F."/>
            <person name="Liu W."/>
            <person name="Song Y."/>
            <person name="Salvetti E."/>
            <person name="Wrobel A."/>
            <person name="Rasinkangas P."/>
            <person name="Parkhill J."/>
            <person name="Rea M.C."/>
            <person name="O'Sullivan O."/>
            <person name="Ritari J."/>
            <person name="Douillard F.P."/>
            <person name="Paul Ross R."/>
            <person name="Yang R."/>
            <person name="Briner A.E."/>
            <person name="Felis G.E."/>
            <person name="de Vos W.M."/>
            <person name="Barrangou R."/>
            <person name="Klaenhammer T.R."/>
            <person name="Caufield P.W."/>
            <person name="Cui Y."/>
            <person name="Zhang H."/>
            <person name="O'Toole P.W."/>
        </authorList>
    </citation>
    <scope>NUCLEOTIDE SEQUENCE [LARGE SCALE GENOMIC DNA]</scope>
    <source>
        <strain evidence="3 4">DSM 23829</strain>
    </source>
</reference>
<feature type="coiled-coil region" evidence="1">
    <location>
        <begin position="30"/>
        <end position="95"/>
    </location>
</feature>
<evidence type="ECO:0000313" key="4">
    <source>
        <dbReference type="Proteomes" id="UP000052012"/>
    </source>
</evidence>
<evidence type="ECO:0008006" key="5">
    <source>
        <dbReference type="Google" id="ProtNLM"/>
    </source>
</evidence>
<proteinExistence type="predicted"/>
<dbReference type="STRING" id="1423781.FD06_GL000290"/>
<evidence type="ECO:0000256" key="2">
    <source>
        <dbReference type="SAM" id="MobiDB-lite"/>
    </source>
</evidence>
<evidence type="ECO:0000256" key="1">
    <source>
        <dbReference type="SAM" id="Coils"/>
    </source>
</evidence>
<dbReference type="EMBL" id="AYYQ01000006">
    <property type="protein sequence ID" value="KRM69231.1"/>
    <property type="molecule type" value="Genomic_DNA"/>
</dbReference>
<comment type="caution">
    <text evidence="3">The sequence shown here is derived from an EMBL/GenBank/DDBJ whole genome shotgun (WGS) entry which is preliminary data.</text>
</comment>
<dbReference type="AlphaFoldDB" id="A0A0R2ARJ1"/>
<gene>
    <name evidence="3" type="ORF">FD06_GL000290</name>
</gene>
<keyword evidence="1" id="KW-0175">Coiled coil</keyword>
<dbReference type="Proteomes" id="UP000052012">
    <property type="component" value="Unassembled WGS sequence"/>
</dbReference>
<sequence length="188" mass="21097">MRREDLKDLGLESSIIDSVMKLHGQSINKFKESYADYDELKAQNEELTAQVDKHNKDLKNLRGQLKDNDDLKGKIQDLEQQNKTIQADSKAKIAQIKLDHAIDNGLSNAKARDAKPVKALFDMDKIKFNDKGELDGLDDQLKAVKESHPYLFDEGSTGDYKPGGHDDNNDTGSTKSMIDIFKGKTTTE</sequence>
<keyword evidence="4" id="KW-1185">Reference proteome</keyword>
<dbReference type="InterPro" id="IPR009636">
    <property type="entry name" value="SCAF"/>
</dbReference>
<accession>A0A0R2ARJ1</accession>
<dbReference type="PATRIC" id="fig|1423781.4.peg.293"/>